<dbReference type="InterPro" id="IPR015590">
    <property type="entry name" value="Aldehyde_DH_dom"/>
</dbReference>
<comment type="caution">
    <text evidence="19">The sequence shown here is derived from an EMBL/GenBank/DDBJ whole genome shotgun (WGS) entry which is preliminary data.</text>
</comment>
<feature type="active site" evidence="16">
    <location>
        <position position="116"/>
    </location>
</feature>
<keyword evidence="9" id="KW-0658">Purine biosynthesis</keyword>
<dbReference type="Pfam" id="PF01808">
    <property type="entry name" value="AICARFT_IMPCHas"/>
    <property type="match status" value="1"/>
</dbReference>
<dbReference type="InterPro" id="IPR016161">
    <property type="entry name" value="Ald_DH/histidinol_DH"/>
</dbReference>
<evidence type="ECO:0000256" key="17">
    <source>
        <dbReference type="RuleBase" id="RU003345"/>
    </source>
</evidence>
<evidence type="ECO:0000256" key="6">
    <source>
        <dbReference type="ARBA" id="ARBA00012712"/>
    </source>
</evidence>
<dbReference type="PANTHER" id="PTHR11692">
    <property type="entry name" value="BIFUNCTIONAL PURINE BIOSYNTHESIS PROTEIN PURH"/>
    <property type="match status" value="1"/>
</dbReference>
<dbReference type="OrthoDB" id="6017153at2759"/>
<dbReference type="InterPro" id="IPR002695">
    <property type="entry name" value="PurH-like"/>
</dbReference>
<name>A0A433SJ83_ELYCH</name>
<reference evidence="19 20" key="1">
    <citation type="submission" date="2019-01" db="EMBL/GenBank/DDBJ databases">
        <title>A draft genome assembly of the solar-powered sea slug Elysia chlorotica.</title>
        <authorList>
            <person name="Cai H."/>
            <person name="Li Q."/>
            <person name="Fang X."/>
            <person name="Li J."/>
            <person name="Curtis N.E."/>
            <person name="Altenburger A."/>
            <person name="Shibata T."/>
            <person name="Feng M."/>
            <person name="Maeda T."/>
            <person name="Schwartz J.A."/>
            <person name="Shigenobu S."/>
            <person name="Lundholm N."/>
            <person name="Nishiyama T."/>
            <person name="Yang H."/>
            <person name="Hasebe M."/>
            <person name="Li S."/>
            <person name="Pierce S.K."/>
            <person name="Wang J."/>
        </authorList>
    </citation>
    <scope>NUCLEOTIDE SEQUENCE [LARGE SCALE GENOMIC DNA]</scope>
    <source>
        <strain evidence="19">EC2010</strain>
        <tissue evidence="19">Whole organism of an adult</tissue>
    </source>
</reference>
<dbReference type="SUPFAM" id="SSF53720">
    <property type="entry name" value="ALDH-like"/>
    <property type="match status" value="1"/>
</dbReference>
<dbReference type="PROSITE" id="PS00687">
    <property type="entry name" value="ALDEHYDE_DEHYDR_GLU"/>
    <property type="match status" value="1"/>
</dbReference>
<comment type="pathway">
    <text evidence="2">Purine metabolism; IMP biosynthesis via de novo pathway; IMP from 5-formamido-1-(5-phospho-D-ribosyl)imidazole-4-carboxamide: step 1/1.</text>
</comment>
<dbReference type="NCBIfam" id="TIGR00355">
    <property type="entry name" value="purH"/>
    <property type="match status" value="1"/>
</dbReference>
<evidence type="ECO:0000256" key="5">
    <source>
        <dbReference type="ARBA" id="ARBA00012253"/>
    </source>
</evidence>
<evidence type="ECO:0000256" key="4">
    <source>
        <dbReference type="ARBA" id="ARBA00007667"/>
    </source>
</evidence>
<comment type="similarity">
    <text evidence="4">Belongs to the PurH family.</text>
</comment>
<evidence type="ECO:0000256" key="14">
    <source>
        <dbReference type="ARBA" id="ARBA00047515"/>
    </source>
</evidence>
<evidence type="ECO:0000256" key="1">
    <source>
        <dbReference type="ARBA" id="ARBA00000945"/>
    </source>
</evidence>
<evidence type="ECO:0000256" key="12">
    <source>
        <dbReference type="ARBA" id="ARBA00032307"/>
    </source>
</evidence>
<dbReference type="FunFam" id="3.40.50.1380:FF:000001">
    <property type="entry name" value="Bifunctional purine biosynthesis protein PurH"/>
    <property type="match status" value="1"/>
</dbReference>
<comment type="catalytic activity">
    <reaction evidence="15">
        <text>IMP + H2O = 5-formamido-1-(5-phospho-D-ribosyl)imidazole-4-carboxamide</text>
        <dbReference type="Rhea" id="RHEA:18445"/>
        <dbReference type="ChEBI" id="CHEBI:15377"/>
        <dbReference type="ChEBI" id="CHEBI:58053"/>
        <dbReference type="ChEBI" id="CHEBI:58467"/>
        <dbReference type="EC" id="3.5.4.10"/>
    </reaction>
    <physiologicalReaction direction="right-to-left" evidence="15">
        <dbReference type="Rhea" id="RHEA:18447"/>
    </physiologicalReaction>
</comment>
<keyword evidence="8" id="KW-0808">Transferase</keyword>
<dbReference type="Gene3D" id="3.40.50.1380">
    <property type="entry name" value="Methylglyoxal synthase-like domain"/>
    <property type="match status" value="1"/>
</dbReference>
<comment type="catalytic activity">
    <reaction evidence="1">
        <text>10-formyldihydrofolate + 5-amino-1-(5-phospho-beta-D-ribosyl)imidazole-4-carboxamide = 5-formamido-1-(5-phospho-D-ribosyl)imidazole-4-carboxamide + 7,8-dihydrofolate</text>
        <dbReference type="Rhea" id="RHEA:59144"/>
        <dbReference type="ChEBI" id="CHEBI:57451"/>
        <dbReference type="ChEBI" id="CHEBI:57452"/>
        <dbReference type="ChEBI" id="CHEBI:58467"/>
        <dbReference type="ChEBI" id="CHEBI:58475"/>
    </reaction>
    <physiologicalReaction direction="left-to-right" evidence="1">
        <dbReference type="Rhea" id="RHEA:59145"/>
    </physiologicalReaction>
</comment>
<evidence type="ECO:0000313" key="20">
    <source>
        <dbReference type="Proteomes" id="UP000271974"/>
    </source>
</evidence>
<evidence type="ECO:0000256" key="11">
    <source>
        <dbReference type="ARBA" id="ARBA00023268"/>
    </source>
</evidence>
<sequence length="721" mass="77499">MVTYEPIGVVGAITPWNFPFAMITRKLAPAFAAGCGVVIKPSELTPISAYAAKLLAIDAGIPADLFGIVCGTNSKTIGEELTSNKIVKKITFTGSTNVGKILMAQSANSIKKMSLELGGNAPFIVFNSADIDNAVTSLLNAKNRNAGQVCIAPNRILVQGTIKEEFISKLKDKISQIVVGNGLDKDVTMGPLINQQAIEKSQQHIDDAINKGAKLIFGDKTNIVDFATSLKKHNVEILSTGGTSKALKDAGIEVKDVSEHTLFPEIMNGRVKTLHPLIHGGILADRDNAEHIQAMTDNNIGGIDMVVVNLYPFVDTVKSGADFDTCIENIDIGGPSMVRSCAKNHKHTTIVTNPSQYATVIAEMDSNNGNTTLETRRKFALEAFSHTAEYDSHISNWFSKELGQEHPEKLFTVGTLKEVLRYGENPHQKAAVYTTDQDSTNITTAKQLQGKELSYNNLNDADGAFEMVCGFDEPSCAIIKHANPCGIASGKNALEAWTKALSCDPISAFGGIVAFNCTVGADWAESLGKMFLEVIIAPKFAAEALEILAKKKNLRVLETGDIFDTKSSRMISKNINGGILAQSFDNGGVTREQCTVATDRQPTEQEWADMLFAWKAVKYVKSNAIVYARDTQTVGIGAGQMSRVDSARIGAEKAAIHEGAQNSSVASDAFFPFADGLEECIKVGATAVIQPGGSKNDQEVIDAANKAGITMVFTGMRHFRH</sequence>
<evidence type="ECO:0000256" key="8">
    <source>
        <dbReference type="ARBA" id="ARBA00022679"/>
    </source>
</evidence>
<evidence type="ECO:0000256" key="7">
    <source>
        <dbReference type="ARBA" id="ARBA00017905"/>
    </source>
</evidence>
<evidence type="ECO:0000256" key="10">
    <source>
        <dbReference type="ARBA" id="ARBA00022801"/>
    </source>
</evidence>
<evidence type="ECO:0000313" key="19">
    <source>
        <dbReference type="EMBL" id="RUS69080.1"/>
    </source>
</evidence>
<evidence type="ECO:0000256" key="9">
    <source>
        <dbReference type="ARBA" id="ARBA00022755"/>
    </source>
</evidence>
<dbReference type="SMART" id="SM00798">
    <property type="entry name" value="AICARFT_IMPCHas"/>
    <property type="match status" value="1"/>
</dbReference>
<dbReference type="Gene3D" id="3.40.140.20">
    <property type="match status" value="2"/>
</dbReference>
<dbReference type="Pfam" id="PF00171">
    <property type="entry name" value="Aldedh"/>
    <property type="match status" value="1"/>
</dbReference>
<dbReference type="UniPathway" id="UPA00074">
    <property type="reaction ID" value="UER00133"/>
</dbReference>
<proteinExistence type="inferred from homology"/>
<dbReference type="SUPFAM" id="SSF53927">
    <property type="entry name" value="Cytidine deaminase-like"/>
    <property type="match status" value="1"/>
</dbReference>
<dbReference type="EMBL" id="RQTK01001842">
    <property type="protein sequence ID" value="RUS69080.1"/>
    <property type="molecule type" value="Genomic_DNA"/>
</dbReference>
<dbReference type="InterPro" id="IPR036914">
    <property type="entry name" value="MGS-like_dom_sf"/>
</dbReference>
<keyword evidence="20" id="KW-1185">Reference proteome</keyword>
<dbReference type="InterPro" id="IPR016162">
    <property type="entry name" value="Ald_DH_N"/>
</dbReference>
<dbReference type="Gene3D" id="3.40.605.10">
    <property type="entry name" value="Aldehyde Dehydrogenase, Chain A, domain 1"/>
    <property type="match status" value="1"/>
</dbReference>
<evidence type="ECO:0000256" key="3">
    <source>
        <dbReference type="ARBA" id="ARBA00004954"/>
    </source>
</evidence>
<evidence type="ECO:0000256" key="15">
    <source>
        <dbReference type="ARBA" id="ARBA00048341"/>
    </source>
</evidence>
<protein>
    <recommendedName>
        <fullName evidence="7">Bifunctional purine biosynthesis protein ATIC</fullName>
        <ecNumber evidence="5">2.1.2.3</ecNumber>
        <ecNumber evidence="6">3.5.4.10</ecNumber>
    </recommendedName>
    <alternativeName>
        <fullName evidence="12">AICAR transformylase/inosine monophosphate cyclohydrolase</fullName>
    </alternativeName>
</protein>
<dbReference type="InterPro" id="IPR024051">
    <property type="entry name" value="AICAR_Tfase_dup_dom_sf"/>
</dbReference>
<dbReference type="FunFam" id="3.40.605.10:FF:000063">
    <property type="entry name" value="Succinate-semialdehyde dehydrogenase, mitochondrial"/>
    <property type="match status" value="1"/>
</dbReference>
<dbReference type="STRING" id="188477.A0A433SJ83"/>
<accession>A0A433SJ83</accession>
<feature type="domain" description="MGS-like" evidence="18">
    <location>
        <begin position="203"/>
        <end position="352"/>
    </location>
</feature>
<comment type="catalytic activity">
    <reaction evidence="14">
        <text>(6R)-10-formyltetrahydrofolate + 5-amino-1-(5-phospho-beta-D-ribosyl)imidazole-4-carboxamide = 5-formamido-1-(5-phospho-D-ribosyl)imidazole-4-carboxamide + (6S)-5,6,7,8-tetrahydrofolate</text>
        <dbReference type="Rhea" id="RHEA:22192"/>
        <dbReference type="ChEBI" id="CHEBI:57453"/>
        <dbReference type="ChEBI" id="CHEBI:58467"/>
        <dbReference type="ChEBI" id="CHEBI:58475"/>
        <dbReference type="ChEBI" id="CHEBI:195366"/>
        <dbReference type="EC" id="2.1.2.3"/>
    </reaction>
    <physiologicalReaction direction="left-to-right" evidence="14">
        <dbReference type="Rhea" id="RHEA:22193"/>
    </physiologicalReaction>
</comment>
<dbReference type="GO" id="GO:0005829">
    <property type="term" value="C:cytosol"/>
    <property type="evidence" value="ECO:0007669"/>
    <property type="project" value="TreeGrafter"/>
</dbReference>
<dbReference type="NCBIfam" id="NF002049">
    <property type="entry name" value="PRK00881.1"/>
    <property type="match status" value="1"/>
</dbReference>
<dbReference type="HAMAP" id="MF_00139">
    <property type="entry name" value="PurH"/>
    <property type="match status" value="1"/>
</dbReference>
<comment type="pathway">
    <text evidence="3">Purine metabolism; IMP biosynthesis via de novo pathway; 5-formamido-1-(5-phospho-D-ribosyl)imidazole-4-carboxamide from 5-amino-1-(5-phospho-D-ribosyl)imidazole-4-carboxamide (10-formyl THF route): step 1/1.</text>
</comment>
<dbReference type="InterPro" id="IPR029510">
    <property type="entry name" value="Ald_DH_CS_GLU"/>
</dbReference>
<dbReference type="EC" id="3.5.4.10" evidence="6"/>
<organism evidence="19 20">
    <name type="scientific">Elysia chlorotica</name>
    <name type="common">Eastern emerald elysia</name>
    <name type="synonym">Sea slug</name>
    <dbReference type="NCBI Taxonomy" id="188477"/>
    <lineage>
        <taxon>Eukaryota</taxon>
        <taxon>Metazoa</taxon>
        <taxon>Spiralia</taxon>
        <taxon>Lophotrochozoa</taxon>
        <taxon>Mollusca</taxon>
        <taxon>Gastropoda</taxon>
        <taxon>Heterobranchia</taxon>
        <taxon>Euthyneura</taxon>
        <taxon>Panpulmonata</taxon>
        <taxon>Sacoglossa</taxon>
        <taxon>Placobranchoidea</taxon>
        <taxon>Plakobranchidae</taxon>
        <taxon>Elysia</taxon>
    </lineage>
</organism>
<dbReference type="SUPFAM" id="SSF52335">
    <property type="entry name" value="Methylglyoxal synthase-like"/>
    <property type="match status" value="1"/>
</dbReference>
<dbReference type="GO" id="GO:0016491">
    <property type="term" value="F:oxidoreductase activity"/>
    <property type="evidence" value="ECO:0007669"/>
    <property type="project" value="UniProtKB-KW"/>
</dbReference>
<dbReference type="GO" id="GO:0006189">
    <property type="term" value="P:'de novo' IMP biosynthetic process"/>
    <property type="evidence" value="ECO:0007669"/>
    <property type="project" value="UniProtKB-UniPathway"/>
</dbReference>
<evidence type="ECO:0000256" key="13">
    <source>
        <dbReference type="ARBA" id="ARBA00046691"/>
    </source>
</evidence>
<dbReference type="GO" id="GO:0003937">
    <property type="term" value="F:IMP cyclohydrolase activity"/>
    <property type="evidence" value="ECO:0007669"/>
    <property type="project" value="UniProtKB-EC"/>
</dbReference>
<dbReference type="Pfam" id="PF02142">
    <property type="entry name" value="MGS"/>
    <property type="match status" value="1"/>
</dbReference>
<dbReference type="InterPro" id="IPR016193">
    <property type="entry name" value="Cytidine_deaminase-like"/>
</dbReference>
<evidence type="ECO:0000256" key="16">
    <source>
        <dbReference type="PROSITE-ProRule" id="PRU10007"/>
    </source>
</evidence>
<evidence type="ECO:0000259" key="18">
    <source>
        <dbReference type="PROSITE" id="PS51855"/>
    </source>
</evidence>
<keyword evidence="10" id="KW-0378">Hydrolase</keyword>
<dbReference type="Proteomes" id="UP000271974">
    <property type="component" value="Unassembled WGS sequence"/>
</dbReference>
<dbReference type="AlphaFoldDB" id="A0A433SJ83"/>
<dbReference type="FunFam" id="3.40.140.20:FF:000002">
    <property type="entry name" value="Bifunctional purine biosynthesis protein PurH"/>
    <property type="match status" value="1"/>
</dbReference>
<comment type="subunit">
    <text evidence="13">Homodimer. Associates with internalized INSR complexes on Golgi/endosomal membranes. Interacts with INSR; ATIC together with PRKAA2/AMPK2 and HACD3/PTPLAD1 is proposed to be part of a signaling network regulating INSR autophosphorylation and endocytosis.</text>
</comment>
<dbReference type="InterPro" id="IPR011607">
    <property type="entry name" value="MGS-like_dom"/>
</dbReference>
<dbReference type="PROSITE" id="PS51855">
    <property type="entry name" value="MGS"/>
    <property type="match status" value="1"/>
</dbReference>
<comment type="similarity">
    <text evidence="17">Belongs to the aldehyde dehydrogenase family.</text>
</comment>
<dbReference type="PANTHER" id="PTHR11692:SF0">
    <property type="entry name" value="BIFUNCTIONAL PURINE BIOSYNTHESIS PROTEIN ATIC"/>
    <property type="match status" value="1"/>
</dbReference>
<dbReference type="SMART" id="SM00851">
    <property type="entry name" value="MGS"/>
    <property type="match status" value="1"/>
</dbReference>
<gene>
    <name evidence="19" type="ORF">EGW08_023153</name>
</gene>
<dbReference type="CDD" id="cd01421">
    <property type="entry name" value="IMPCH"/>
    <property type="match status" value="1"/>
</dbReference>
<dbReference type="FunFam" id="3.40.140.20:FF:000001">
    <property type="entry name" value="Bifunctional purine biosynthesis protein PurH"/>
    <property type="match status" value="1"/>
</dbReference>
<dbReference type="EC" id="2.1.2.3" evidence="5"/>
<keyword evidence="11" id="KW-0511">Multifunctional enzyme</keyword>
<evidence type="ECO:0000256" key="2">
    <source>
        <dbReference type="ARBA" id="ARBA00004844"/>
    </source>
</evidence>
<dbReference type="GO" id="GO:0004643">
    <property type="term" value="F:phosphoribosylaminoimidazolecarboxamide formyltransferase activity"/>
    <property type="evidence" value="ECO:0007669"/>
    <property type="project" value="UniProtKB-EC"/>
</dbReference>
<keyword evidence="17" id="KW-0560">Oxidoreductase</keyword>